<dbReference type="RefSeq" id="WP_381497328.1">
    <property type="nucleotide sequence ID" value="NZ_JBHUOM010000001.1"/>
</dbReference>
<evidence type="ECO:0000259" key="1">
    <source>
        <dbReference type="PROSITE" id="PS51502"/>
    </source>
</evidence>
<dbReference type="SMART" id="SM00886">
    <property type="entry name" value="Dabb"/>
    <property type="match status" value="1"/>
</dbReference>
<reference evidence="3" key="1">
    <citation type="journal article" date="2019" name="Int. J. Syst. Evol. Microbiol.">
        <title>The Global Catalogue of Microorganisms (GCM) 10K type strain sequencing project: providing services to taxonomists for standard genome sequencing and annotation.</title>
        <authorList>
            <consortium name="The Broad Institute Genomics Platform"/>
            <consortium name="The Broad Institute Genome Sequencing Center for Infectious Disease"/>
            <person name="Wu L."/>
            <person name="Ma J."/>
        </authorList>
    </citation>
    <scope>NUCLEOTIDE SEQUENCE [LARGE SCALE GENOMIC DNA]</scope>
    <source>
        <strain evidence="3">KCTC 52490</strain>
    </source>
</reference>
<proteinExistence type="predicted"/>
<protein>
    <submittedName>
        <fullName evidence="2">Dabb family protein</fullName>
    </submittedName>
</protein>
<evidence type="ECO:0000313" key="3">
    <source>
        <dbReference type="Proteomes" id="UP001597512"/>
    </source>
</evidence>
<gene>
    <name evidence="2" type="ORF">ACFS25_05100</name>
</gene>
<dbReference type="InterPro" id="IPR013097">
    <property type="entry name" value="Dabb"/>
</dbReference>
<organism evidence="2 3">
    <name type="scientific">Spirosoma flavum</name>
    <dbReference type="NCBI Taxonomy" id="2048557"/>
    <lineage>
        <taxon>Bacteria</taxon>
        <taxon>Pseudomonadati</taxon>
        <taxon>Bacteroidota</taxon>
        <taxon>Cytophagia</taxon>
        <taxon>Cytophagales</taxon>
        <taxon>Cytophagaceae</taxon>
        <taxon>Spirosoma</taxon>
    </lineage>
</organism>
<dbReference type="PROSITE" id="PS51502">
    <property type="entry name" value="S_R_A_B_BARREL"/>
    <property type="match status" value="1"/>
</dbReference>
<keyword evidence="3" id="KW-1185">Reference proteome</keyword>
<dbReference type="Gene3D" id="3.30.70.100">
    <property type="match status" value="1"/>
</dbReference>
<name>A0ABW6AEQ6_9BACT</name>
<dbReference type="SUPFAM" id="SSF54909">
    <property type="entry name" value="Dimeric alpha+beta barrel"/>
    <property type="match status" value="1"/>
</dbReference>
<evidence type="ECO:0000313" key="2">
    <source>
        <dbReference type="EMBL" id="MFD2933148.1"/>
    </source>
</evidence>
<dbReference type="InterPro" id="IPR011008">
    <property type="entry name" value="Dimeric_a/b-barrel"/>
</dbReference>
<feature type="domain" description="Stress-response A/B barrel" evidence="1">
    <location>
        <begin position="2"/>
        <end position="93"/>
    </location>
</feature>
<dbReference type="Proteomes" id="UP001597512">
    <property type="component" value="Unassembled WGS sequence"/>
</dbReference>
<dbReference type="Pfam" id="PF07876">
    <property type="entry name" value="Dabb"/>
    <property type="match status" value="1"/>
</dbReference>
<sequence>MIRHTVAFTLKNQKKSMEGLDFFTALKKLASIPGVQKFECLKQISRKNKFDFGLSMEFDNATLYEEYTNHPTHVYFVETYWLTEVDDFLEIDYEPLT</sequence>
<accession>A0ABW6AEQ6</accession>
<comment type="caution">
    <text evidence="2">The sequence shown here is derived from an EMBL/GenBank/DDBJ whole genome shotgun (WGS) entry which is preliminary data.</text>
</comment>
<dbReference type="EMBL" id="JBHUOM010000001">
    <property type="protein sequence ID" value="MFD2933148.1"/>
    <property type="molecule type" value="Genomic_DNA"/>
</dbReference>